<dbReference type="Pfam" id="PF14740">
    <property type="entry name" value="DUF4471"/>
    <property type="match status" value="1"/>
</dbReference>
<keyword evidence="3" id="KW-0970">Cilium biogenesis/degradation</keyword>
<dbReference type="Pfam" id="PF14737">
    <property type="entry name" value="DUF4470"/>
    <property type="match status" value="1"/>
</dbReference>
<dbReference type="GO" id="GO:0044458">
    <property type="term" value="P:motile cilium assembly"/>
    <property type="evidence" value="ECO:0007669"/>
    <property type="project" value="TreeGrafter"/>
</dbReference>
<evidence type="ECO:0000259" key="6">
    <source>
        <dbReference type="Pfam" id="PF14740"/>
    </source>
</evidence>
<name>A0A482X518_LAOST</name>
<comment type="caution">
    <text evidence="7">The sequence shown here is derived from an EMBL/GenBank/DDBJ whole genome shotgun (WGS) entry which is preliminary data.</text>
</comment>
<evidence type="ECO:0000313" key="7">
    <source>
        <dbReference type="EMBL" id="RZF40823.1"/>
    </source>
</evidence>
<dbReference type="OrthoDB" id="538817at2759"/>
<feature type="domain" description="Dynein assembly factor 3 C-terminal" evidence="6">
    <location>
        <begin position="135"/>
        <end position="183"/>
    </location>
</feature>
<dbReference type="EMBL" id="QKKF02017590">
    <property type="protein sequence ID" value="RZF40823.1"/>
    <property type="molecule type" value="Genomic_DNA"/>
</dbReference>
<gene>
    <name evidence="7" type="ORF">LSTR_LSTR003333</name>
</gene>
<dbReference type="GO" id="GO:0120293">
    <property type="term" value="C:dynein axonemal particle"/>
    <property type="evidence" value="ECO:0007669"/>
    <property type="project" value="UniProtKB-SubCell"/>
</dbReference>
<dbReference type="PANTHER" id="PTHR22118">
    <property type="entry name" value="DYNEIN ASSEMBLY FACTOR 3, AXONEMAL"/>
    <property type="match status" value="1"/>
</dbReference>
<accession>A0A482X518</accession>
<evidence type="ECO:0000259" key="5">
    <source>
        <dbReference type="Pfam" id="PF14737"/>
    </source>
</evidence>
<dbReference type="Proteomes" id="UP000291343">
    <property type="component" value="Unassembled WGS sequence"/>
</dbReference>
<evidence type="ECO:0000313" key="8">
    <source>
        <dbReference type="Proteomes" id="UP000291343"/>
    </source>
</evidence>
<dbReference type="AlphaFoldDB" id="A0A482X518"/>
<evidence type="ECO:0000256" key="2">
    <source>
        <dbReference type="ARBA" id="ARBA00022490"/>
    </source>
</evidence>
<keyword evidence="8" id="KW-1185">Reference proteome</keyword>
<dbReference type="InParanoid" id="A0A482X518"/>
<organism evidence="7 8">
    <name type="scientific">Laodelphax striatellus</name>
    <name type="common">Small brown planthopper</name>
    <name type="synonym">Delphax striatella</name>
    <dbReference type="NCBI Taxonomy" id="195883"/>
    <lineage>
        <taxon>Eukaryota</taxon>
        <taxon>Metazoa</taxon>
        <taxon>Ecdysozoa</taxon>
        <taxon>Arthropoda</taxon>
        <taxon>Hexapoda</taxon>
        <taxon>Insecta</taxon>
        <taxon>Pterygota</taxon>
        <taxon>Neoptera</taxon>
        <taxon>Paraneoptera</taxon>
        <taxon>Hemiptera</taxon>
        <taxon>Auchenorrhyncha</taxon>
        <taxon>Fulgoroidea</taxon>
        <taxon>Delphacidae</taxon>
        <taxon>Criomorphinae</taxon>
        <taxon>Laodelphax</taxon>
    </lineage>
</organism>
<reference evidence="7 8" key="1">
    <citation type="journal article" date="2017" name="Gigascience">
        <title>Genome sequence of the small brown planthopper, Laodelphax striatellus.</title>
        <authorList>
            <person name="Zhu J."/>
            <person name="Jiang F."/>
            <person name="Wang X."/>
            <person name="Yang P."/>
            <person name="Bao Y."/>
            <person name="Zhao W."/>
            <person name="Wang W."/>
            <person name="Lu H."/>
            <person name="Wang Q."/>
            <person name="Cui N."/>
            <person name="Li J."/>
            <person name="Chen X."/>
            <person name="Luo L."/>
            <person name="Yu J."/>
            <person name="Kang L."/>
            <person name="Cui F."/>
        </authorList>
    </citation>
    <scope>NUCLEOTIDE SEQUENCE [LARGE SCALE GENOMIC DNA]</scope>
    <source>
        <strain evidence="7">Lst14</strain>
    </source>
</reference>
<protein>
    <recommendedName>
        <fullName evidence="9">Dynein assembly factor 3, axonemal</fullName>
    </recommendedName>
</protein>
<evidence type="ECO:0000256" key="1">
    <source>
        <dbReference type="ARBA" id="ARBA00010449"/>
    </source>
</evidence>
<dbReference type="InterPro" id="IPR028235">
    <property type="entry name" value="DNAAF3_C"/>
</dbReference>
<comment type="subcellular location">
    <subcellularLocation>
        <location evidence="4">Dynein axonemal particle</location>
    </subcellularLocation>
</comment>
<proteinExistence type="inferred from homology"/>
<dbReference type="GO" id="GO:0070286">
    <property type="term" value="P:axonemal dynein complex assembly"/>
    <property type="evidence" value="ECO:0007669"/>
    <property type="project" value="InterPro"/>
</dbReference>
<dbReference type="InterPro" id="IPR039304">
    <property type="entry name" value="DNAAF3"/>
</dbReference>
<evidence type="ECO:0008006" key="9">
    <source>
        <dbReference type="Google" id="ProtNLM"/>
    </source>
</evidence>
<evidence type="ECO:0000256" key="4">
    <source>
        <dbReference type="ARBA" id="ARBA00024190"/>
    </source>
</evidence>
<dbReference type="PANTHER" id="PTHR22118:SF14">
    <property type="entry name" value="DYNEIN AXONEMAL ASSEMBLY FACTOR 3"/>
    <property type="match status" value="1"/>
</dbReference>
<comment type="similarity">
    <text evidence="1">Belongs to the DNAAF3 family.</text>
</comment>
<dbReference type="STRING" id="195883.A0A482X518"/>
<dbReference type="InterPro" id="IPR027974">
    <property type="entry name" value="DUF4470"/>
</dbReference>
<keyword evidence="2" id="KW-0963">Cytoplasm</keyword>
<feature type="domain" description="DUF4470" evidence="5">
    <location>
        <begin position="2"/>
        <end position="100"/>
    </location>
</feature>
<evidence type="ECO:0000256" key="3">
    <source>
        <dbReference type="ARBA" id="ARBA00022794"/>
    </source>
</evidence>
<sequence length="194" mass="23094">MFWGYSASVDFQNELDNWDNEEEAVNILILGAGDARHILETISKYYRHKRQVKINFYIAEVLMELIARQILLLLTAFEPSKMLGLKEKVHLWMEIYGNILVRPNTAKYISQKSQQLIQAVTDFDYLKYRLPMVCLDLFKYKERDLLEVVFKFWSQENHDYNVVQHWDSRLRKSLGVREENDTGVLPVRTKYLLI</sequence>